<keyword evidence="11 17" id="KW-0808">Transferase</keyword>
<gene>
    <name evidence="25" type="ORF">SAMN05421881_102623</name>
</gene>
<dbReference type="PROSITE" id="PS00742">
    <property type="entry name" value="PEP_ENZYMES_2"/>
    <property type="match status" value="1"/>
</dbReference>
<dbReference type="InterPro" id="IPR018274">
    <property type="entry name" value="PEP_util_AS"/>
</dbReference>
<evidence type="ECO:0000256" key="14">
    <source>
        <dbReference type="ARBA" id="ARBA00022777"/>
    </source>
</evidence>
<evidence type="ECO:0000256" key="20">
    <source>
        <dbReference type="PIRSR" id="PIRSR000732-3"/>
    </source>
</evidence>
<dbReference type="OrthoDB" id="9765468at2"/>
<dbReference type="EMBL" id="FNOY01000026">
    <property type="protein sequence ID" value="SDY26466.1"/>
    <property type="molecule type" value="Genomic_DNA"/>
</dbReference>
<evidence type="ECO:0000259" key="22">
    <source>
        <dbReference type="Pfam" id="PF00391"/>
    </source>
</evidence>
<comment type="catalytic activity">
    <reaction evidence="1 17">
        <text>L-histidyl-[protein] + phosphoenolpyruvate = N(pros)-phospho-L-histidyl-[protein] + pyruvate</text>
        <dbReference type="Rhea" id="RHEA:23880"/>
        <dbReference type="Rhea" id="RHEA-COMP:9745"/>
        <dbReference type="Rhea" id="RHEA-COMP:9746"/>
        <dbReference type="ChEBI" id="CHEBI:15361"/>
        <dbReference type="ChEBI" id="CHEBI:29979"/>
        <dbReference type="ChEBI" id="CHEBI:58702"/>
        <dbReference type="ChEBI" id="CHEBI:64837"/>
        <dbReference type="EC" id="2.7.3.9"/>
    </reaction>
</comment>
<dbReference type="Gene3D" id="1.10.274.10">
    <property type="entry name" value="PtsI, HPr-binding domain"/>
    <property type="match status" value="1"/>
</dbReference>
<reference evidence="25 26" key="1">
    <citation type="submission" date="2016-10" db="EMBL/GenBank/DDBJ databases">
        <authorList>
            <person name="de Groot N.N."/>
        </authorList>
    </citation>
    <scope>NUCLEOTIDE SEQUENCE [LARGE SCALE GENOMIC DNA]</scope>
    <source>
        <strain evidence="25 26">Nm1</strain>
    </source>
</reference>
<feature type="binding site" evidence="19">
    <location>
        <position position="302"/>
    </location>
    <ligand>
        <name>phosphoenolpyruvate</name>
        <dbReference type="ChEBI" id="CHEBI:58702"/>
    </ligand>
</feature>
<keyword evidence="9 17" id="KW-0963">Cytoplasm</keyword>
<dbReference type="PRINTS" id="PR01736">
    <property type="entry name" value="PHPHTRNFRASE"/>
</dbReference>
<dbReference type="InterPro" id="IPR036637">
    <property type="entry name" value="Phosphohistidine_dom_sf"/>
</dbReference>
<protein>
    <recommendedName>
        <fullName evidence="7 17">Phosphoenolpyruvate-protein phosphotransferase</fullName>
        <ecNumber evidence="6 17">2.7.3.9</ecNumber>
    </recommendedName>
    <alternativeName>
        <fullName evidence="16 17">Phosphotransferase system, enzyme I</fullName>
    </alternativeName>
</protein>
<evidence type="ECO:0000256" key="12">
    <source>
        <dbReference type="ARBA" id="ARBA00022683"/>
    </source>
</evidence>
<keyword evidence="13 17" id="KW-0479">Metal-binding</keyword>
<dbReference type="InterPro" id="IPR000121">
    <property type="entry name" value="PEP_util_C"/>
</dbReference>
<comment type="subcellular location">
    <subcellularLocation>
        <location evidence="4 17">Cytoplasm</location>
    </subcellularLocation>
</comment>
<dbReference type="NCBIfam" id="TIGR01417">
    <property type="entry name" value="PTS_I_fam"/>
    <property type="match status" value="1"/>
</dbReference>
<dbReference type="InterPro" id="IPR050499">
    <property type="entry name" value="PEP-utilizing_PTS_enzyme"/>
</dbReference>
<dbReference type="InterPro" id="IPR040442">
    <property type="entry name" value="Pyrv_kinase-like_dom_sf"/>
</dbReference>
<dbReference type="GO" id="GO:0016301">
    <property type="term" value="F:kinase activity"/>
    <property type="evidence" value="ECO:0007669"/>
    <property type="project" value="UniProtKB-KW"/>
</dbReference>
<dbReference type="AlphaFoldDB" id="A0A1H3IF92"/>
<evidence type="ECO:0000256" key="13">
    <source>
        <dbReference type="ARBA" id="ARBA00022723"/>
    </source>
</evidence>
<evidence type="ECO:0000256" key="11">
    <source>
        <dbReference type="ARBA" id="ARBA00022679"/>
    </source>
</evidence>
<evidence type="ECO:0000256" key="9">
    <source>
        <dbReference type="ARBA" id="ARBA00022490"/>
    </source>
</evidence>
<dbReference type="InterPro" id="IPR024692">
    <property type="entry name" value="PTS_EI"/>
</dbReference>
<dbReference type="Pfam" id="PF05524">
    <property type="entry name" value="PEP-utilisers_N"/>
    <property type="match status" value="1"/>
</dbReference>
<dbReference type="SUPFAM" id="SSF47831">
    <property type="entry name" value="Enzyme I of the PEP:sugar phosphotransferase system HPr-binding (sub)domain"/>
    <property type="match status" value="1"/>
</dbReference>
<feature type="coiled-coil region" evidence="21">
    <location>
        <begin position="36"/>
        <end position="63"/>
    </location>
</feature>
<dbReference type="GO" id="GO:0046872">
    <property type="term" value="F:metal ion binding"/>
    <property type="evidence" value="ECO:0007669"/>
    <property type="project" value="UniProtKB-KW"/>
</dbReference>
<keyword evidence="26" id="KW-1185">Reference proteome</keyword>
<dbReference type="SUPFAM" id="SSF51621">
    <property type="entry name" value="Phosphoenolpyruvate/pyruvate domain"/>
    <property type="match status" value="1"/>
</dbReference>
<dbReference type="PANTHER" id="PTHR46244:SF3">
    <property type="entry name" value="PHOSPHOENOLPYRUVATE-PROTEIN PHOSPHOTRANSFERASE"/>
    <property type="match status" value="1"/>
</dbReference>
<feature type="active site" description="Tele-phosphohistidine intermediate" evidence="18">
    <location>
        <position position="195"/>
    </location>
</feature>
<evidence type="ECO:0000256" key="17">
    <source>
        <dbReference type="PIRNR" id="PIRNR000732"/>
    </source>
</evidence>
<feature type="binding site" evidence="19">
    <location>
        <begin position="459"/>
        <end position="460"/>
    </location>
    <ligand>
        <name>phosphoenolpyruvate</name>
        <dbReference type="ChEBI" id="CHEBI:58702"/>
    </ligand>
</feature>
<dbReference type="SUPFAM" id="SSF52009">
    <property type="entry name" value="Phosphohistidine domain"/>
    <property type="match status" value="1"/>
</dbReference>
<evidence type="ECO:0000259" key="24">
    <source>
        <dbReference type="Pfam" id="PF05524"/>
    </source>
</evidence>
<feature type="binding site" evidence="20">
    <location>
        <position position="436"/>
    </location>
    <ligand>
        <name>Mg(2+)</name>
        <dbReference type="ChEBI" id="CHEBI:18420"/>
    </ligand>
</feature>
<evidence type="ECO:0000256" key="4">
    <source>
        <dbReference type="ARBA" id="ARBA00004496"/>
    </source>
</evidence>
<dbReference type="PIRSF" id="PIRSF000732">
    <property type="entry name" value="PTS_enzyme_I"/>
    <property type="match status" value="1"/>
</dbReference>
<sequence>MSFILHGVGVSEGIAIGHAHLASSATLNVPHYLLPKNQIDAELTRLQNAFATVRQELETLQASTTQGPAQAEFNAFLELHHMILDDPTLAQAAMENIAQVQCNAEWAITQQMEVLIAQFEEIEDAYLRERKTDVIQVVERVLKVLLGHPGYTPPPLKQDGASILVAHDLSPADVMQYKQHQFAAFLIDMGGPTSHTAIVARSLNIPSIVAMQHAQQLIYENDTLIADGNHGIVIVNPDKYILAEYRLKQNQLALEKRKLSRIKSVTSATLDGTQVELLANIELPQEIGQARESGAMGVGLFRSEFLFLNRDNLPGEEEQFEAYSTVVQGMRGLPVIIRTFDLGADKNLKNTYRIAANPALGLRAIRMSLAEPAMFLTQLRAILRASSHGCARILIPMLSSSWEINQTLQMLEVAKQSLRDEKKPFDENIKIGSMIEIPAAALALDLFMKKLDFLSIGTNDLIQYTLAIDRVDETVAHLFDPLHPAVLWLLARIIQVAGKANVPVSICGEMAGDSKYTRLLLGMGLRQFSMYPAQLLTVKREILGSHIPSITRLTQKILRTHDSEKIHNLLLKLNS</sequence>
<feature type="binding site" evidence="19">
    <location>
        <position position="338"/>
    </location>
    <ligand>
        <name>phosphoenolpyruvate</name>
        <dbReference type="ChEBI" id="CHEBI:58702"/>
    </ligand>
</feature>
<dbReference type="InterPro" id="IPR036618">
    <property type="entry name" value="PtsI_HPr-bd_sf"/>
</dbReference>
<dbReference type="Gene3D" id="3.20.20.60">
    <property type="entry name" value="Phosphoenolpyruvate-binding domains"/>
    <property type="match status" value="1"/>
</dbReference>
<evidence type="ECO:0000256" key="1">
    <source>
        <dbReference type="ARBA" id="ARBA00000683"/>
    </source>
</evidence>
<comment type="similarity">
    <text evidence="5 17">Belongs to the PEP-utilizing enzyme family.</text>
</comment>
<keyword evidence="8 17" id="KW-0813">Transport</keyword>
<evidence type="ECO:0000256" key="6">
    <source>
        <dbReference type="ARBA" id="ARBA00012232"/>
    </source>
</evidence>
<accession>A0A1H3IF92</accession>
<feature type="domain" description="Phosphotransferase system enzyme I N-terminal" evidence="24">
    <location>
        <begin position="6"/>
        <end position="130"/>
    </location>
</feature>
<dbReference type="InterPro" id="IPR008731">
    <property type="entry name" value="PTS_EIN"/>
</dbReference>
<dbReference type="STRING" id="44576.SAMN05421881_102623"/>
<evidence type="ECO:0000259" key="23">
    <source>
        <dbReference type="Pfam" id="PF02896"/>
    </source>
</evidence>
<dbReference type="GO" id="GO:0005737">
    <property type="term" value="C:cytoplasm"/>
    <property type="evidence" value="ECO:0007669"/>
    <property type="project" value="UniProtKB-SubCell"/>
</dbReference>
<keyword evidence="14 17" id="KW-0418">Kinase</keyword>
<evidence type="ECO:0000256" key="10">
    <source>
        <dbReference type="ARBA" id="ARBA00022597"/>
    </source>
</evidence>
<dbReference type="GO" id="GO:0009401">
    <property type="term" value="P:phosphoenolpyruvate-dependent sugar phosphotransferase system"/>
    <property type="evidence" value="ECO:0007669"/>
    <property type="project" value="UniProtKB-KW"/>
</dbReference>
<evidence type="ECO:0000313" key="26">
    <source>
        <dbReference type="Proteomes" id="UP000198640"/>
    </source>
</evidence>
<keyword evidence="10 17" id="KW-0762">Sugar transport</keyword>
<keyword evidence="12 17" id="KW-0598">Phosphotransferase system</keyword>
<dbReference type="EC" id="2.7.3.9" evidence="6 17"/>
<evidence type="ECO:0000313" key="25">
    <source>
        <dbReference type="EMBL" id="SDY26466.1"/>
    </source>
</evidence>
<evidence type="ECO:0000256" key="8">
    <source>
        <dbReference type="ARBA" id="ARBA00022448"/>
    </source>
</evidence>
<name>A0A1H3IF92_9PROT</name>
<dbReference type="InterPro" id="IPR015813">
    <property type="entry name" value="Pyrv/PenolPyrv_kinase-like_dom"/>
</dbReference>
<feature type="domain" description="PEP-utilising enzyme mobile" evidence="22">
    <location>
        <begin position="162"/>
        <end position="231"/>
    </location>
</feature>
<dbReference type="RefSeq" id="WP_090413917.1">
    <property type="nucleotide sequence ID" value="NZ_FNOY01000026.1"/>
</dbReference>
<evidence type="ECO:0000256" key="18">
    <source>
        <dbReference type="PIRSR" id="PIRSR000732-1"/>
    </source>
</evidence>
<dbReference type="PANTHER" id="PTHR46244">
    <property type="entry name" value="PHOSPHOENOLPYRUVATE-PROTEIN PHOSPHOTRANSFERASE"/>
    <property type="match status" value="1"/>
</dbReference>
<evidence type="ECO:0000256" key="16">
    <source>
        <dbReference type="ARBA" id="ARBA00033235"/>
    </source>
</evidence>
<evidence type="ECO:0000256" key="7">
    <source>
        <dbReference type="ARBA" id="ARBA00016544"/>
    </source>
</evidence>
<dbReference type="Pfam" id="PF00391">
    <property type="entry name" value="PEP-utilizers"/>
    <property type="match status" value="1"/>
</dbReference>
<keyword evidence="21" id="KW-0175">Coiled coil</keyword>
<proteinExistence type="inferred from homology"/>
<evidence type="ECO:0000256" key="15">
    <source>
        <dbReference type="ARBA" id="ARBA00022842"/>
    </source>
</evidence>
<dbReference type="Gene3D" id="3.50.30.10">
    <property type="entry name" value="Phosphohistidine domain"/>
    <property type="match status" value="1"/>
</dbReference>
<dbReference type="GO" id="GO:0008965">
    <property type="term" value="F:phosphoenolpyruvate-protein phosphotransferase activity"/>
    <property type="evidence" value="ECO:0007669"/>
    <property type="project" value="UniProtKB-EC"/>
</dbReference>
<feature type="domain" description="PEP-utilising enzyme C-terminal" evidence="23">
    <location>
        <begin position="258"/>
        <end position="543"/>
    </location>
</feature>
<dbReference type="InterPro" id="IPR006318">
    <property type="entry name" value="PTS_EI-like"/>
</dbReference>
<dbReference type="InterPro" id="IPR008279">
    <property type="entry name" value="PEP-util_enz_mobile_dom"/>
</dbReference>
<feature type="binding site" evidence="20">
    <location>
        <position position="460"/>
    </location>
    <ligand>
        <name>Mg(2+)</name>
        <dbReference type="ChEBI" id="CHEBI:18420"/>
    </ligand>
</feature>
<organism evidence="25 26">
    <name type="scientific">Nitrosomonas halophila</name>
    <dbReference type="NCBI Taxonomy" id="44576"/>
    <lineage>
        <taxon>Bacteria</taxon>
        <taxon>Pseudomonadati</taxon>
        <taxon>Pseudomonadota</taxon>
        <taxon>Betaproteobacteria</taxon>
        <taxon>Nitrosomonadales</taxon>
        <taxon>Nitrosomonadaceae</taxon>
        <taxon>Nitrosomonas</taxon>
    </lineage>
</organism>
<keyword evidence="15 17" id="KW-0460">Magnesium</keyword>
<dbReference type="PROSITE" id="PS00370">
    <property type="entry name" value="PEP_ENZYMES_PHOS_SITE"/>
    <property type="match status" value="1"/>
</dbReference>
<evidence type="ECO:0000256" key="5">
    <source>
        <dbReference type="ARBA" id="ARBA00007837"/>
    </source>
</evidence>
<dbReference type="InterPro" id="IPR023151">
    <property type="entry name" value="PEP_util_CS"/>
</dbReference>
<comment type="function">
    <text evidence="3 17">General (non sugar-specific) component of the phosphoenolpyruvate-dependent sugar phosphotransferase system (sugar PTS). This major carbohydrate active-transport system catalyzes the phosphorylation of incoming sugar substrates concomitantly with their translocation across the cell membrane. Enzyme I transfers the phosphoryl group from phosphoenolpyruvate (PEP) to the phosphoryl carrier protein (HPr).</text>
</comment>
<evidence type="ECO:0000256" key="19">
    <source>
        <dbReference type="PIRSR" id="PIRSR000732-2"/>
    </source>
</evidence>
<evidence type="ECO:0000256" key="3">
    <source>
        <dbReference type="ARBA" id="ARBA00002728"/>
    </source>
</evidence>
<evidence type="ECO:0000256" key="21">
    <source>
        <dbReference type="SAM" id="Coils"/>
    </source>
</evidence>
<dbReference type="Pfam" id="PF02896">
    <property type="entry name" value="PEP-utilizers_C"/>
    <property type="match status" value="1"/>
</dbReference>
<dbReference type="Proteomes" id="UP000198640">
    <property type="component" value="Unassembled WGS sequence"/>
</dbReference>
<comment type="cofactor">
    <cofactor evidence="2 17 20">
        <name>Mg(2+)</name>
        <dbReference type="ChEBI" id="CHEBI:18420"/>
    </cofactor>
</comment>
<feature type="active site" description="Proton donor" evidence="18">
    <location>
        <position position="507"/>
    </location>
</feature>
<evidence type="ECO:0000256" key="2">
    <source>
        <dbReference type="ARBA" id="ARBA00001946"/>
    </source>
</evidence>
<feature type="binding site" evidence="19">
    <location>
        <position position="470"/>
    </location>
    <ligand>
        <name>phosphoenolpyruvate</name>
        <dbReference type="ChEBI" id="CHEBI:58702"/>
    </ligand>
</feature>